<dbReference type="EMBL" id="BMCS01000002">
    <property type="protein sequence ID" value="GGF35146.1"/>
    <property type="molecule type" value="Genomic_DNA"/>
</dbReference>
<keyword evidence="4 8" id="KW-0812">Transmembrane</keyword>
<comment type="similarity">
    <text evidence="7">Belongs to the glycosyltransferase 87 family.</text>
</comment>
<protein>
    <submittedName>
        <fullName evidence="9">Uncharacterized protein</fullName>
    </submittedName>
</protein>
<keyword evidence="2" id="KW-1003">Cell membrane</keyword>
<evidence type="ECO:0000313" key="10">
    <source>
        <dbReference type="Proteomes" id="UP000632454"/>
    </source>
</evidence>
<reference evidence="10" key="1">
    <citation type="journal article" date="2019" name="Int. J. Syst. Evol. Microbiol.">
        <title>The Global Catalogue of Microorganisms (GCM) 10K type strain sequencing project: providing services to taxonomists for standard genome sequencing and annotation.</title>
        <authorList>
            <consortium name="The Broad Institute Genomics Platform"/>
            <consortium name="The Broad Institute Genome Sequencing Center for Infectious Disease"/>
            <person name="Wu L."/>
            <person name="Ma J."/>
        </authorList>
    </citation>
    <scope>NUCLEOTIDE SEQUENCE [LARGE SCALE GENOMIC DNA]</scope>
    <source>
        <strain evidence="10">CCM 7855</strain>
    </source>
</reference>
<evidence type="ECO:0000256" key="6">
    <source>
        <dbReference type="ARBA" id="ARBA00023136"/>
    </source>
</evidence>
<proteinExistence type="inferred from homology"/>
<keyword evidence="3" id="KW-0808">Transferase</keyword>
<sequence length="426" mass="46784">MTINRSSLMRGAALVAIVLVAIGVRAIFADRESLDYLAFLRPWYDHIDSHDGIFALKDRFADYNYPYLYLLAALTYLHIPSLIGIKAISVVFDVVLAAFVHRVVAQRHPGFGVPTLAFAIVLFLPTVVANSGWWGQADSIYSAFVVGGVYFLLRRRPWWACAFIGIAFAFKLQTVFILPLVAWLVLRRWIPWRSLLAIPAAMVILDVPALLVGAPTGAAVSVYTNQVGSYKSTTLGAANIYQFLPFAGDLDWLAYAGIAITAVIGMAFLGWTLRARPDVTPRAIMAIATASVLLVPYLLPAMHDRYFYPAEVLTVAAAFFLPLVYLVVPILVQLAGIGVYRETLDGPMVREVTDFLTHHRGIRLGDRPGGGGFKPRGFGKSEHYESGRGNGLLQTYAAMMTAALLLQLGVTARVLRRREPLPTVDS</sequence>
<evidence type="ECO:0000256" key="2">
    <source>
        <dbReference type="ARBA" id="ARBA00022475"/>
    </source>
</evidence>
<accession>A0ABQ1V3N6</accession>
<feature type="transmembrane region" description="Helical" evidence="8">
    <location>
        <begin position="252"/>
        <end position="271"/>
    </location>
</feature>
<name>A0ABQ1V3N6_9NOCA</name>
<gene>
    <name evidence="9" type="ORF">GCM10007298_33740</name>
</gene>
<evidence type="ECO:0000313" key="9">
    <source>
        <dbReference type="EMBL" id="GGF35146.1"/>
    </source>
</evidence>
<dbReference type="Proteomes" id="UP000632454">
    <property type="component" value="Unassembled WGS sequence"/>
</dbReference>
<evidence type="ECO:0000256" key="4">
    <source>
        <dbReference type="ARBA" id="ARBA00022692"/>
    </source>
</evidence>
<evidence type="ECO:0000256" key="1">
    <source>
        <dbReference type="ARBA" id="ARBA00004651"/>
    </source>
</evidence>
<comment type="subcellular location">
    <subcellularLocation>
        <location evidence="1">Cell membrane</location>
        <topology evidence="1">Multi-pass membrane protein</topology>
    </subcellularLocation>
</comment>
<keyword evidence="5 8" id="KW-1133">Transmembrane helix</keyword>
<organism evidence="9 10">
    <name type="scientific">Williamsia phyllosphaerae</name>
    <dbReference type="NCBI Taxonomy" id="885042"/>
    <lineage>
        <taxon>Bacteria</taxon>
        <taxon>Bacillati</taxon>
        <taxon>Actinomycetota</taxon>
        <taxon>Actinomycetes</taxon>
        <taxon>Mycobacteriales</taxon>
        <taxon>Nocardiaceae</taxon>
        <taxon>Williamsia</taxon>
    </lineage>
</organism>
<comment type="caution">
    <text evidence="9">The sequence shown here is derived from an EMBL/GenBank/DDBJ whole genome shotgun (WGS) entry which is preliminary data.</text>
</comment>
<keyword evidence="6 8" id="KW-0472">Membrane</keyword>
<evidence type="ECO:0000256" key="3">
    <source>
        <dbReference type="ARBA" id="ARBA00022679"/>
    </source>
</evidence>
<keyword evidence="10" id="KW-1185">Reference proteome</keyword>
<feature type="transmembrane region" description="Helical" evidence="8">
    <location>
        <begin position="283"/>
        <end position="299"/>
    </location>
</feature>
<feature type="transmembrane region" description="Helical" evidence="8">
    <location>
        <begin position="319"/>
        <end position="340"/>
    </location>
</feature>
<evidence type="ECO:0000256" key="5">
    <source>
        <dbReference type="ARBA" id="ARBA00022989"/>
    </source>
</evidence>
<evidence type="ECO:0000256" key="8">
    <source>
        <dbReference type="SAM" id="Phobius"/>
    </source>
</evidence>
<dbReference type="InterPro" id="IPR018584">
    <property type="entry name" value="GT87"/>
</dbReference>
<feature type="transmembrane region" description="Helical" evidence="8">
    <location>
        <begin position="111"/>
        <end position="128"/>
    </location>
</feature>
<dbReference type="RefSeq" id="WP_229705250.1">
    <property type="nucleotide sequence ID" value="NZ_BMCS01000002.1"/>
</dbReference>
<feature type="transmembrane region" description="Helical" evidence="8">
    <location>
        <begin position="67"/>
        <end position="99"/>
    </location>
</feature>
<evidence type="ECO:0000256" key="7">
    <source>
        <dbReference type="ARBA" id="ARBA00024033"/>
    </source>
</evidence>
<dbReference type="Pfam" id="PF09594">
    <property type="entry name" value="GT87"/>
    <property type="match status" value="1"/>
</dbReference>
<feature type="transmembrane region" description="Helical" evidence="8">
    <location>
        <begin position="160"/>
        <end position="186"/>
    </location>
</feature>